<dbReference type="EMBL" id="AYSL01001181">
    <property type="protein sequence ID" value="KTF06388.1"/>
    <property type="molecule type" value="Genomic_DNA"/>
</dbReference>
<accession>A0A1B6NSS0</accession>
<protein>
    <submittedName>
        <fullName evidence="1">Mutator protein MutT</fullName>
    </submittedName>
</protein>
<comment type="caution">
    <text evidence="1">The sequence shown here is derived from an EMBL/GenBank/DDBJ whole genome shotgun (WGS) entry which is preliminary data.</text>
</comment>
<feature type="non-terminal residue" evidence="1">
    <location>
        <position position="1"/>
    </location>
</feature>
<reference evidence="1" key="1">
    <citation type="submission" date="2013-11" db="EMBL/GenBank/DDBJ databases">
        <title>Microbial diversity, functional groups and degradation webs in Northern and Southern Mediterranean and Red Sea marine crude oil polluted sites.</title>
        <authorList>
            <person name="Daffonchio D."/>
            <person name="Mapelli F."/>
            <person name="Ferrer M."/>
            <person name="Richter M."/>
            <person name="Cherif A."/>
            <person name="Malkawi H.I."/>
            <person name="Yakimov M.M."/>
            <person name="Abdel-Fattah Y.R."/>
            <person name="Blaghen M."/>
            <person name="Golyshin P.N."/>
            <person name="Kalogerakis N."/>
            <person name="Boon N."/>
            <person name="Magagnini M."/>
            <person name="Fava F."/>
        </authorList>
    </citation>
    <scope>NUCLEOTIDE SEQUENCE</scope>
</reference>
<evidence type="ECO:0000313" key="1">
    <source>
        <dbReference type="EMBL" id="KTF06388.1"/>
    </source>
</evidence>
<proteinExistence type="predicted"/>
<gene>
    <name evidence="1" type="ORF">MGSAQ_002116</name>
</gene>
<name>A0A1B6NSS0_9ZZZZ</name>
<sequence>SRPGTAASAPLTFASHSYDDFHLLMPGLCLPQVAGHRPAARRPVAGLGPAGKLRDYPMPAADIPLIPMLQMWL</sequence>
<dbReference type="AlphaFoldDB" id="A0A1B6NSS0"/>
<organism evidence="1">
    <name type="scientific">marine sediment metagenome</name>
    <dbReference type="NCBI Taxonomy" id="412755"/>
    <lineage>
        <taxon>unclassified sequences</taxon>
        <taxon>metagenomes</taxon>
        <taxon>ecological metagenomes</taxon>
    </lineage>
</organism>